<accession>A0A383V107</accession>
<dbReference type="Proteomes" id="UP000275772">
    <property type="component" value="Unassembled WGS sequence"/>
</dbReference>
<dbReference type="VEuPathDB" id="FungiDB:BLGHR1_16152"/>
<organism evidence="1 2">
    <name type="scientific">Blumeria hordei</name>
    <name type="common">Barley powdery mildew</name>
    <name type="synonym">Blumeria graminis f. sp. hordei</name>
    <dbReference type="NCBI Taxonomy" id="2867405"/>
    <lineage>
        <taxon>Eukaryota</taxon>
        <taxon>Fungi</taxon>
        <taxon>Dikarya</taxon>
        <taxon>Ascomycota</taxon>
        <taxon>Pezizomycotina</taxon>
        <taxon>Leotiomycetes</taxon>
        <taxon>Erysiphales</taxon>
        <taxon>Erysiphaceae</taxon>
        <taxon>Blumeria</taxon>
    </lineage>
</organism>
<proteinExistence type="predicted"/>
<protein>
    <submittedName>
        <fullName evidence="1">Uncharacterized protein</fullName>
    </submittedName>
</protein>
<dbReference type="AlphaFoldDB" id="A0A383V107"/>
<sequence>MGVIGDISLSDLNKGCYTTAHCILTKTKGTFGIEANKVDKSWWSYVHFACDNIF</sequence>
<evidence type="ECO:0000313" key="2">
    <source>
        <dbReference type="Proteomes" id="UP000275772"/>
    </source>
</evidence>
<dbReference type="EMBL" id="UNSH01000078">
    <property type="protein sequence ID" value="SZF05350.1"/>
    <property type="molecule type" value="Genomic_DNA"/>
</dbReference>
<reference evidence="1 2" key="1">
    <citation type="submission" date="2017-11" db="EMBL/GenBank/DDBJ databases">
        <authorList>
            <person name="Kracher B."/>
        </authorList>
    </citation>
    <scope>NUCLEOTIDE SEQUENCE [LARGE SCALE GENOMIC DNA]</scope>
    <source>
        <strain evidence="1 2">RACE1</strain>
    </source>
</reference>
<gene>
    <name evidence="1" type="ORF">BLGHR1_16152</name>
</gene>
<evidence type="ECO:0000313" key="1">
    <source>
        <dbReference type="EMBL" id="SZF05350.1"/>
    </source>
</evidence>
<name>A0A383V107_BLUHO</name>